<gene>
    <name evidence="3" type="ORF">GYA55_06335</name>
</gene>
<dbReference type="PROSITE" id="PS51257">
    <property type="entry name" value="PROKAR_LIPOPROTEIN"/>
    <property type="match status" value="1"/>
</dbReference>
<sequence>MRLISRIFTFACCLVLFAGCSQKVVNQASIIGQTFPYAKLTMYDGSTRILAEFKGKMVVVAFWATWCGRSRRAMERLNAYAARTPKSREIAFIAVSIDKLEDEAELREYLDSGKLRALLPAYSGNEIADEMYLAFQGHELPYFAVLDRAGKIVLLTNDDDEVYKLLSPALNTARMEMRGYNKSGSNRQ</sequence>
<evidence type="ECO:0000256" key="1">
    <source>
        <dbReference type="SAM" id="SignalP"/>
    </source>
</evidence>
<dbReference type="InterPro" id="IPR000866">
    <property type="entry name" value="AhpC/TSA"/>
</dbReference>
<dbReference type="AlphaFoldDB" id="A0A7X9IK37"/>
<dbReference type="PANTHER" id="PTHR42852:SF17">
    <property type="entry name" value="THIOREDOXIN-LIKE PROTEIN HI_1115"/>
    <property type="match status" value="1"/>
</dbReference>
<protein>
    <submittedName>
        <fullName evidence="3">TlpA family protein disulfide reductase</fullName>
    </submittedName>
</protein>
<feature type="domain" description="Thioredoxin" evidence="2">
    <location>
        <begin position="29"/>
        <end position="175"/>
    </location>
</feature>
<dbReference type="GO" id="GO:0016491">
    <property type="term" value="F:oxidoreductase activity"/>
    <property type="evidence" value="ECO:0007669"/>
    <property type="project" value="InterPro"/>
</dbReference>
<evidence type="ECO:0000313" key="4">
    <source>
        <dbReference type="Proteomes" id="UP000524246"/>
    </source>
</evidence>
<dbReference type="PANTHER" id="PTHR42852">
    <property type="entry name" value="THIOL:DISULFIDE INTERCHANGE PROTEIN DSBE"/>
    <property type="match status" value="1"/>
</dbReference>
<keyword evidence="1" id="KW-0732">Signal</keyword>
<dbReference type="EMBL" id="JAAZON010000273">
    <property type="protein sequence ID" value="NMC62772.1"/>
    <property type="molecule type" value="Genomic_DNA"/>
</dbReference>
<dbReference type="InterPro" id="IPR036249">
    <property type="entry name" value="Thioredoxin-like_sf"/>
</dbReference>
<proteinExistence type="predicted"/>
<dbReference type="GO" id="GO:0016209">
    <property type="term" value="F:antioxidant activity"/>
    <property type="evidence" value="ECO:0007669"/>
    <property type="project" value="InterPro"/>
</dbReference>
<evidence type="ECO:0000259" key="2">
    <source>
        <dbReference type="PROSITE" id="PS51352"/>
    </source>
</evidence>
<evidence type="ECO:0000313" key="3">
    <source>
        <dbReference type="EMBL" id="NMC62772.1"/>
    </source>
</evidence>
<name>A0A7X9IK37_9DELT</name>
<dbReference type="SUPFAM" id="SSF52833">
    <property type="entry name" value="Thioredoxin-like"/>
    <property type="match status" value="1"/>
</dbReference>
<dbReference type="Gene3D" id="3.40.30.10">
    <property type="entry name" value="Glutaredoxin"/>
    <property type="match status" value="1"/>
</dbReference>
<dbReference type="Proteomes" id="UP000524246">
    <property type="component" value="Unassembled WGS sequence"/>
</dbReference>
<dbReference type="CDD" id="cd02966">
    <property type="entry name" value="TlpA_like_family"/>
    <property type="match status" value="1"/>
</dbReference>
<comment type="caution">
    <text evidence="3">The sequence shown here is derived from an EMBL/GenBank/DDBJ whole genome shotgun (WGS) entry which is preliminary data.</text>
</comment>
<feature type="signal peptide" evidence="1">
    <location>
        <begin position="1"/>
        <end position="18"/>
    </location>
</feature>
<dbReference type="Pfam" id="PF00578">
    <property type="entry name" value="AhpC-TSA"/>
    <property type="match status" value="1"/>
</dbReference>
<organism evidence="3 4">
    <name type="scientific">SAR324 cluster bacterium</name>
    <dbReference type="NCBI Taxonomy" id="2024889"/>
    <lineage>
        <taxon>Bacteria</taxon>
        <taxon>Deltaproteobacteria</taxon>
        <taxon>SAR324 cluster</taxon>
    </lineage>
</organism>
<dbReference type="PROSITE" id="PS51352">
    <property type="entry name" value="THIOREDOXIN_2"/>
    <property type="match status" value="1"/>
</dbReference>
<dbReference type="InterPro" id="IPR050553">
    <property type="entry name" value="Thioredoxin_ResA/DsbE_sf"/>
</dbReference>
<feature type="chain" id="PRO_5030848351" evidence="1">
    <location>
        <begin position="19"/>
        <end position="188"/>
    </location>
</feature>
<accession>A0A7X9IK37</accession>
<reference evidence="3 4" key="1">
    <citation type="journal article" date="2020" name="Biotechnol. Biofuels">
        <title>New insights from the biogas microbiome by comprehensive genome-resolved metagenomics of nearly 1600 species originating from multiple anaerobic digesters.</title>
        <authorList>
            <person name="Campanaro S."/>
            <person name="Treu L."/>
            <person name="Rodriguez-R L.M."/>
            <person name="Kovalovszki A."/>
            <person name="Ziels R.M."/>
            <person name="Maus I."/>
            <person name="Zhu X."/>
            <person name="Kougias P.G."/>
            <person name="Basile A."/>
            <person name="Luo G."/>
            <person name="Schluter A."/>
            <person name="Konstantinidis K.T."/>
            <person name="Angelidaki I."/>
        </authorList>
    </citation>
    <scope>NUCLEOTIDE SEQUENCE [LARGE SCALE GENOMIC DNA]</scope>
    <source>
        <strain evidence="3">AS27yjCOA_65</strain>
    </source>
</reference>
<dbReference type="InterPro" id="IPR013766">
    <property type="entry name" value="Thioredoxin_domain"/>
</dbReference>